<dbReference type="SUPFAM" id="SSF51735">
    <property type="entry name" value="NAD(P)-binding Rossmann-fold domains"/>
    <property type="match status" value="1"/>
</dbReference>
<evidence type="ECO:0000256" key="3">
    <source>
        <dbReference type="RuleBase" id="RU000363"/>
    </source>
</evidence>
<dbReference type="InterPro" id="IPR036291">
    <property type="entry name" value="NAD(P)-bd_dom_sf"/>
</dbReference>
<dbReference type="CDD" id="cd05233">
    <property type="entry name" value="SDR_c"/>
    <property type="match status" value="1"/>
</dbReference>
<evidence type="ECO:0000256" key="4">
    <source>
        <dbReference type="SAM" id="MobiDB-lite"/>
    </source>
</evidence>
<name>A0ABU2BVV8_9ACTN</name>
<feature type="region of interest" description="Disordered" evidence="4">
    <location>
        <begin position="260"/>
        <end position="286"/>
    </location>
</feature>
<reference evidence="5 6" key="1">
    <citation type="submission" date="2023-07" db="EMBL/GenBank/DDBJ databases">
        <title>Sequencing the genomes of 1000 actinobacteria strains.</title>
        <authorList>
            <person name="Klenk H.-P."/>
        </authorList>
    </citation>
    <scope>NUCLEOTIDE SEQUENCE [LARGE SCALE GENOMIC DNA]</scope>
    <source>
        <strain evidence="5 6">DSM 19426</strain>
    </source>
</reference>
<dbReference type="Proteomes" id="UP001183648">
    <property type="component" value="Unassembled WGS sequence"/>
</dbReference>
<protein>
    <submittedName>
        <fullName evidence="5">NAD(P)-dependent dehydrogenase (Short-subunit alcohol dehydrogenase family)</fullName>
    </submittedName>
</protein>
<dbReference type="Pfam" id="PF00106">
    <property type="entry name" value="adh_short"/>
    <property type="match status" value="1"/>
</dbReference>
<sequence>MSTSLHGKVVAITGGGRGIGAATATRLARAGAKVAIGDLDLDVAQATAERIGSGTLAVRLDVTDPKSFASFLDETEEKLGPVDVVVNNAGIMPLATLLEEDDASTHRILDLNVRSVIVASREAARRLVARGQGGHIVNIASTAGKTGLAGGATYCASKAAVIAFCEGIEMELAEHDVRVSCVMPGIVQTELSVGVPDLPAFKAVKPEDVADGIAAALEKPRLYVFVPRSAGPLLTSTTLLPRRAGLWLAKKMGADRVFTDASHDPSRASYESRAARTDMAAEESTR</sequence>
<keyword evidence="6" id="KW-1185">Reference proteome</keyword>
<dbReference type="PRINTS" id="PR00080">
    <property type="entry name" value="SDRFAMILY"/>
</dbReference>
<evidence type="ECO:0000256" key="2">
    <source>
        <dbReference type="ARBA" id="ARBA00023002"/>
    </source>
</evidence>
<proteinExistence type="inferred from homology"/>
<dbReference type="InterPro" id="IPR002347">
    <property type="entry name" value="SDR_fam"/>
</dbReference>
<comment type="caution">
    <text evidence="5">The sequence shown here is derived from an EMBL/GenBank/DDBJ whole genome shotgun (WGS) entry which is preliminary data.</text>
</comment>
<organism evidence="5 6">
    <name type="scientific">Nocardioides marmoribigeumensis</name>
    <dbReference type="NCBI Taxonomy" id="433649"/>
    <lineage>
        <taxon>Bacteria</taxon>
        <taxon>Bacillati</taxon>
        <taxon>Actinomycetota</taxon>
        <taxon>Actinomycetes</taxon>
        <taxon>Propionibacteriales</taxon>
        <taxon>Nocardioidaceae</taxon>
        <taxon>Nocardioides</taxon>
    </lineage>
</organism>
<accession>A0ABU2BVV8</accession>
<keyword evidence="2" id="KW-0560">Oxidoreductase</keyword>
<dbReference type="Gene3D" id="3.40.50.720">
    <property type="entry name" value="NAD(P)-binding Rossmann-like Domain"/>
    <property type="match status" value="1"/>
</dbReference>
<dbReference type="EMBL" id="JAVDYG010000001">
    <property type="protein sequence ID" value="MDR7362776.1"/>
    <property type="molecule type" value="Genomic_DNA"/>
</dbReference>
<dbReference type="NCBIfam" id="NF005878">
    <property type="entry name" value="PRK07825.1"/>
    <property type="match status" value="1"/>
</dbReference>
<dbReference type="PANTHER" id="PTHR24322">
    <property type="entry name" value="PKSB"/>
    <property type="match status" value="1"/>
</dbReference>
<dbReference type="PANTHER" id="PTHR24322:SF736">
    <property type="entry name" value="RETINOL DEHYDROGENASE 10"/>
    <property type="match status" value="1"/>
</dbReference>
<evidence type="ECO:0000313" key="6">
    <source>
        <dbReference type="Proteomes" id="UP001183648"/>
    </source>
</evidence>
<dbReference type="PRINTS" id="PR00081">
    <property type="entry name" value="GDHRDH"/>
</dbReference>
<dbReference type="RefSeq" id="WP_310302183.1">
    <property type="nucleotide sequence ID" value="NZ_BAAAPS010000013.1"/>
</dbReference>
<evidence type="ECO:0000313" key="5">
    <source>
        <dbReference type="EMBL" id="MDR7362776.1"/>
    </source>
</evidence>
<evidence type="ECO:0000256" key="1">
    <source>
        <dbReference type="ARBA" id="ARBA00006484"/>
    </source>
</evidence>
<comment type="similarity">
    <text evidence="1 3">Belongs to the short-chain dehydrogenases/reductases (SDR) family.</text>
</comment>
<gene>
    <name evidence="5" type="ORF">J2S63_002329</name>
</gene>